<feature type="non-terminal residue" evidence="1">
    <location>
        <position position="1"/>
    </location>
</feature>
<comment type="caution">
    <text evidence="1">The sequence shown here is derived from an EMBL/GenBank/DDBJ whole genome shotgun (WGS) entry which is preliminary data.</text>
</comment>
<dbReference type="Proteomes" id="UP000685013">
    <property type="component" value="Chromosome 11"/>
</dbReference>
<accession>A0AAV6MZN6</accession>
<protein>
    <submittedName>
        <fullName evidence="1">Uncharacterized protein</fullName>
    </submittedName>
</protein>
<dbReference type="EMBL" id="JAGKQH010000011">
    <property type="protein sequence ID" value="KAG6589147.1"/>
    <property type="molecule type" value="Genomic_DNA"/>
</dbReference>
<evidence type="ECO:0000313" key="1">
    <source>
        <dbReference type="EMBL" id="KAG6589147.1"/>
    </source>
</evidence>
<dbReference type="AlphaFoldDB" id="A0AAV6MZN6"/>
<organism evidence="1 2">
    <name type="scientific">Cucurbita argyrosperma subsp. sororia</name>
    <dbReference type="NCBI Taxonomy" id="37648"/>
    <lineage>
        <taxon>Eukaryota</taxon>
        <taxon>Viridiplantae</taxon>
        <taxon>Streptophyta</taxon>
        <taxon>Embryophyta</taxon>
        <taxon>Tracheophyta</taxon>
        <taxon>Spermatophyta</taxon>
        <taxon>Magnoliopsida</taxon>
        <taxon>eudicotyledons</taxon>
        <taxon>Gunneridae</taxon>
        <taxon>Pentapetalae</taxon>
        <taxon>rosids</taxon>
        <taxon>fabids</taxon>
        <taxon>Cucurbitales</taxon>
        <taxon>Cucurbitaceae</taxon>
        <taxon>Cucurbiteae</taxon>
        <taxon>Cucurbita</taxon>
    </lineage>
</organism>
<keyword evidence="2" id="KW-1185">Reference proteome</keyword>
<reference evidence="1 2" key="1">
    <citation type="journal article" date="2021" name="Hortic Res">
        <title>The domestication of Cucurbita argyrosperma as revealed by the genome of its wild relative.</title>
        <authorList>
            <person name="Barrera-Redondo J."/>
            <person name="Sanchez-de la Vega G."/>
            <person name="Aguirre-Liguori J.A."/>
            <person name="Castellanos-Morales G."/>
            <person name="Gutierrez-Guerrero Y.T."/>
            <person name="Aguirre-Dugua X."/>
            <person name="Aguirre-Planter E."/>
            <person name="Tenaillon M.I."/>
            <person name="Lira-Saade R."/>
            <person name="Eguiarte L.E."/>
        </authorList>
    </citation>
    <scope>NUCLEOTIDE SEQUENCE [LARGE SCALE GENOMIC DNA]</scope>
    <source>
        <strain evidence="1">JBR-2021</strain>
    </source>
</reference>
<proteinExistence type="predicted"/>
<sequence length="86" mass="9999">MMGCLERARSSSGIFYSRIHERMLDCCYASYIAGGAWILKPEEYMEIRLAMVMKHFLGKMVHWTDLIMLLTSISRQCSRYIAAIEL</sequence>
<evidence type="ECO:0000313" key="2">
    <source>
        <dbReference type="Proteomes" id="UP000685013"/>
    </source>
</evidence>
<gene>
    <name evidence="1" type="ORF">SDJN03_17712</name>
</gene>
<name>A0AAV6MZN6_9ROSI</name>